<proteinExistence type="predicted"/>
<accession>A0A0L8ANC1</accession>
<evidence type="ECO:0000313" key="2">
    <source>
        <dbReference type="Proteomes" id="UP000036908"/>
    </source>
</evidence>
<dbReference type="Proteomes" id="UP000036908">
    <property type="component" value="Unassembled WGS sequence"/>
</dbReference>
<dbReference type="EMBL" id="JSVA01000004">
    <property type="protein sequence ID" value="KOF03963.1"/>
    <property type="molecule type" value="Genomic_DNA"/>
</dbReference>
<evidence type="ECO:0000313" key="1">
    <source>
        <dbReference type="EMBL" id="KOF03963.1"/>
    </source>
</evidence>
<sequence>MKIRNKLRNSLIRKIQMLSTDKLTELSKELNKIESKFKSKEETLKLAGSWSDLSEDLFSDLTEDLHARRSNDRQIL</sequence>
<keyword evidence="2" id="KW-1185">Reference proteome</keyword>
<gene>
    <name evidence="1" type="ORF">OB69_02855</name>
</gene>
<protein>
    <submittedName>
        <fullName evidence="1">Uncharacterized protein</fullName>
    </submittedName>
</protein>
<reference evidence="2" key="1">
    <citation type="submission" date="2014-11" db="EMBL/GenBank/DDBJ databases">
        <title>Genome sequencing of Roseivirga sp. D-25.</title>
        <authorList>
            <person name="Selvaratnam C."/>
            <person name="Thevarajoo S."/>
            <person name="Goh K.M."/>
            <person name="Eee R."/>
            <person name="Chan K.-G."/>
            <person name="Chong C.S."/>
        </authorList>
    </citation>
    <scope>NUCLEOTIDE SEQUENCE [LARGE SCALE GENOMIC DNA]</scope>
    <source>
        <strain evidence="2">D-25</strain>
    </source>
</reference>
<dbReference type="RefSeq" id="WP_053222182.1">
    <property type="nucleotide sequence ID" value="NZ_JSVA01000004.1"/>
</dbReference>
<dbReference type="AlphaFoldDB" id="A0A0L8ANC1"/>
<name>A0A0L8ANC1_9BACT</name>
<organism evidence="1 2">
    <name type="scientific">Roseivirga seohaensis subsp. aquiponti</name>
    <dbReference type="NCBI Taxonomy" id="1566026"/>
    <lineage>
        <taxon>Bacteria</taxon>
        <taxon>Pseudomonadati</taxon>
        <taxon>Bacteroidota</taxon>
        <taxon>Cytophagia</taxon>
        <taxon>Cytophagales</taxon>
        <taxon>Roseivirgaceae</taxon>
        <taxon>Roseivirga</taxon>
    </lineage>
</organism>
<dbReference type="OrthoDB" id="839648at2"/>
<dbReference type="PATRIC" id="fig|1566026.4.peg.2340"/>
<comment type="caution">
    <text evidence="1">The sequence shown here is derived from an EMBL/GenBank/DDBJ whole genome shotgun (WGS) entry which is preliminary data.</text>
</comment>